<organism evidence="2 3">
    <name type="scientific">Flavobacterium paronense</name>
    <dbReference type="NCBI Taxonomy" id="1392775"/>
    <lineage>
        <taxon>Bacteria</taxon>
        <taxon>Pseudomonadati</taxon>
        <taxon>Bacteroidota</taxon>
        <taxon>Flavobacteriia</taxon>
        <taxon>Flavobacteriales</taxon>
        <taxon>Flavobacteriaceae</taxon>
        <taxon>Flavobacterium</taxon>
    </lineage>
</organism>
<feature type="non-terminal residue" evidence="2">
    <location>
        <position position="1"/>
    </location>
</feature>
<evidence type="ECO:0000313" key="3">
    <source>
        <dbReference type="Proteomes" id="UP001589576"/>
    </source>
</evidence>
<reference evidence="2 3" key="1">
    <citation type="submission" date="2024-09" db="EMBL/GenBank/DDBJ databases">
        <authorList>
            <person name="Sun Q."/>
            <person name="Mori K."/>
        </authorList>
    </citation>
    <scope>NUCLEOTIDE SEQUENCE [LARGE SCALE GENOMIC DNA]</scope>
    <source>
        <strain evidence="2 3">CECT 8460</strain>
    </source>
</reference>
<dbReference type="InterPro" id="IPR057078">
    <property type="entry name" value="HYR-4C"/>
</dbReference>
<sequence>AGLATAQALAPTATDNCGGTVTYTKTASTFTAGSCPNNGTYTNTWVAKDVCNNSSATFTQVITIEDTTAPIFETLPNPSTISYSSTPLFQQAIASDNCSTATLTFNDVPTSTNCDGSYSITRTWTAKDDCNNSSNASQTINVSPAVFIANNDSGNSINGFVGGISFTNVLVNDTLDGNPITSSQVTTTFVSSTNPGVTLSGTNVVVAPGTPAGNYTLTYQICGVKATCSCATAIVTVAVSAASIIANDDTGAAVNGLTGGTAFTNVLVNDT</sequence>
<protein>
    <recommendedName>
        <fullName evidence="1">HYR-like domain-containing protein</fullName>
    </recommendedName>
</protein>
<name>A0ABV5GH66_9FLAO</name>
<dbReference type="Pfam" id="PF23237">
    <property type="entry name" value="HYR_4C"/>
    <property type="match status" value="1"/>
</dbReference>
<evidence type="ECO:0000259" key="1">
    <source>
        <dbReference type="Pfam" id="PF23237"/>
    </source>
</evidence>
<dbReference type="Proteomes" id="UP001589576">
    <property type="component" value="Unassembled WGS sequence"/>
</dbReference>
<comment type="caution">
    <text evidence="2">The sequence shown here is derived from an EMBL/GenBank/DDBJ whole genome shotgun (WGS) entry which is preliminary data.</text>
</comment>
<evidence type="ECO:0000313" key="2">
    <source>
        <dbReference type="EMBL" id="MFB9090442.1"/>
    </source>
</evidence>
<feature type="domain" description="HYR-like" evidence="1">
    <location>
        <begin position="6"/>
        <end position="64"/>
    </location>
</feature>
<proteinExistence type="predicted"/>
<gene>
    <name evidence="2" type="ORF">ACFFUU_12565</name>
</gene>
<accession>A0ABV5GH66</accession>
<feature type="non-terminal residue" evidence="2">
    <location>
        <position position="271"/>
    </location>
</feature>
<keyword evidence="3" id="KW-1185">Reference proteome</keyword>
<dbReference type="EMBL" id="JBHMFB010000036">
    <property type="protein sequence ID" value="MFB9090442.1"/>
    <property type="molecule type" value="Genomic_DNA"/>
</dbReference>